<reference evidence="1" key="1">
    <citation type="submission" date="2023-06" db="EMBL/GenBank/DDBJ databases">
        <title>Genomic analysis of the entomopathogenic nematode Steinernema hermaphroditum.</title>
        <authorList>
            <person name="Schwarz E.M."/>
            <person name="Heppert J.K."/>
            <person name="Baniya A."/>
            <person name="Schwartz H.T."/>
            <person name="Tan C.-H."/>
            <person name="Antoshechkin I."/>
            <person name="Sternberg P.W."/>
            <person name="Goodrich-Blair H."/>
            <person name="Dillman A.R."/>
        </authorList>
    </citation>
    <scope>NUCLEOTIDE SEQUENCE</scope>
    <source>
        <strain evidence="1">PS9179</strain>
        <tissue evidence="1">Whole animal</tissue>
    </source>
</reference>
<proteinExistence type="predicted"/>
<evidence type="ECO:0000313" key="2">
    <source>
        <dbReference type="Proteomes" id="UP001175271"/>
    </source>
</evidence>
<organism evidence="1 2">
    <name type="scientific">Steinernema hermaphroditum</name>
    <dbReference type="NCBI Taxonomy" id="289476"/>
    <lineage>
        <taxon>Eukaryota</taxon>
        <taxon>Metazoa</taxon>
        <taxon>Ecdysozoa</taxon>
        <taxon>Nematoda</taxon>
        <taxon>Chromadorea</taxon>
        <taxon>Rhabditida</taxon>
        <taxon>Tylenchina</taxon>
        <taxon>Panagrolaimomorpha</taxon>
        <taxon>Strongyloidoidea</taxon>
        <taxon>Steinernematidae</taxon>
        <taxon>Steinernema</taxon>
    </lineage>
</organism>
<keyword evidence="2" id="KW-1185">Reference proteome</keyword>
<evidence type="ECO:0000313" key="1">
    <source>
        <dbReference type="EMBL" id="KAK0402645.1"/>
    </source>
</evidence>
<dbReference type="Proteomes" id="UP001175271">
    <property type="component" value="Unassembled WGS sequence"/>
</dbReference>
<sequence>MDGLFASFTMEPVSAACSLCFFPFPKRKEDQLAPFTARMQMIHDLFAQGPGLGSHDAYHSWPAASPSAFAFLLDVLLLRTVNRLRKRRGEAPNSAVEATKRTPTAENGLCTDGGDALILSRRFFARPDAIRAAEEGEARRENNGVRTLSTAANDDASYDNRRVVVSPLQNGEWAIGNAHSRILDGS</sequence>
<comment type="caution">
    <text evidence="1">The sequence shown here is derived from an EMBL/GenBank/DDBJ whole genome shotgun (WGS) entry which is preliminary data.</text>
</comment>
<name>A0AA39HBL4_9BILA</name>
<accession>A0AA39HBL4</accession>
<dbReference type="AlphaFoldDB" id="A0AA39HBL4"/>
<dbReference type="EMBL" id="JAUCMV010000004">
    <property type="protein sequence ID" value="KAK0402645.1"/>
    <property type="molecule type" value="Genomic_DNA"/>
</dbReference>
<protein>
    <submittedName>
        <fullName evidence="1">Uncharacterized protein</fullName>
    </submittedName>
</protein>
<gene>
    <name evidence="1" type="ORF">QR680_016449</name>
</gene>